<dbReference type="AlphaFoldDB" id="A0AAV9CPG6"/>
<keyword evidence="2" id="KW-1185">Reference proteome</keyword>
<comment type="caution">
    <text evidence="1">The sequence shown here is derived from an EMBL/GenBank/DDBJ whole genome shotgun (WGS) entry which is preliminary data.</text>
</comment>
<evidence type="ECO:0000313" key="2">
    <source>
        <dbReference type="Proteomes" id="UP001180020"/>
    </source>
</evidence>
<gene>
    <name evidence="1" type="ORF">QJS10_CPB18g00259</name>
</gene>
<name>A0AAV9CPG6_ACOCL</name>
<dbReference type="Proteomes" id="UP001180020">
    <property type="component" value="Unassembled WGS sequence"/>
</dbReference>
<protein>
    <submittedName>
        <fullName evidence="1">Uncharacterized protein</fullName>
    </submittedName>
</protein>
<evidence type="ECO:0000313" key="1">
    <source>
        <dbReference type="EMBL" id="KAK1290961.1"/>
    </source>
</evidence>
<reference evidence="1" key="2">
    <citation type="submission" date="2023-06" db="EMBL/GenBank/DDBJ databases">
        <authorList>
            <person name="Ma L."/>
            <person name="Liu K.-W."/>
            <person name="Li Z."/>
            <person name="Hsiao Y.-Y."/>
            <person name="Qi Y."/>
            <person name="Fu T."/>
            <person name="Tang G."/>
            <person name="Zhang D."/>
            <person name="Sun W.-H."/>
            <person name="Liu D.-K."/>
            <person name="Li Y."/>
            <person name="Chen G.-Z."/>
            <person name="Liu X.-D."/>
            <person name="Liao X.-Y."/>
            <person name="Jiang Y.-T."/>
            <person name="Yu X."/>
            <person name="Hao Y."/>
            <person name="Huang J."/>
            <person name="Zhao X.-W."/>
            <person name="Ke S."/>
            <person name="Chen Y.-Y."/>
            <person name="Wu W.-L."/>
            <person name="Hsu J.-L."/>
            <person name="Lin Y.-F."/>
            <person name="Huang M.-D."/>
            <person name="Li C.-Y."/>
            <person name="Huang L."/>
            <person name="Wang Z.-W."/>
            <person name="Zhao X."/>
            <person name="Zhong W.-Y."/>
            <person name="Peng D.-H."/>
            <person name="Ahmad S."/>
            <person name="Lan S."/>
            <person name="Zhang J.-S."/>
            <person name="Tsai W.-C."/>
            <person name="Van De Peer Y."/>
            <person name="Liu Z.-J."/>
        </authorList>
    </citation>
    <scope>NUCLEOTIDE SEQUENCE</scope>
    <source>
        <strain evidence="1">CP</strain>
        <tissue evidence="1">Leaves</tissue>
    </source>
</reference>
<dbReference type="EMBL" id="JAUJYO010000018">
    <property type="protein sequence ID" value="KAK1290961.1"/>
    <property type="molecule type" value="Genomic_DNA"/>
</dbReference>
<organism evidence="1 2">
    <name type="scientific">Acorus calamus</name>
    <name type="common">Sweet flag</name>
    <dbReference type="NCBI Taxonomy" id="4465"/>
    <lineage>
        <taxon>Eukaryota</taxon>
        <taxon>Viridiplantae</taxon>
        <taxon>Streptophyta</taxon>
        <taxon>Embryophyta</taxon>
        <taxon>Tracheophyta</taxon>
        <taxon>Spermatophyta</taxon>
        <taxon>Magnoliopsida</taxon>
        <taxon>Liliopsida</taxon>
        <taxon>Acoraceae</taxon>
        <taxon>Acorus</taxon>
    </lineage>
</organism>
<proteinExistence type="predicted"/>
<sequence length="67" mass="7530">MASSTLPSIPWIQKKKSLVKPKMDMSALKRVTSLLGVSFHRRSKKVDLMVWVVLKSEAMSDISRLSA</sequence>
<accession>A0AAV9CPG6</accession>
<reference evidence="1" key="1">
    <citation type="journal article" date="2023" name="Nat. Commun.">
        <title>Diploid and tetraploid genomes of Acorus and the evolution of monocots.</title>
        <authorList>
            <person name="Ma L."/>
            <person name="Liu K.W."/>
            <person name="Li Z."/>
            <person name="Hsiao Y.Y."/>
            <person name="Qi Y."/>
            <person name="Fu T."/>
            <person name="Tang G.D."/>
            <person name="Zhang D."/>
            <person name="Sun W.H."/>
            <person name="Liu D.K."/>
            <person name="Li Y."/>
            <person name="Chen G.Z."/>
            <person name="Liu X.D."/>
            <person name="Liao X.Y."/>
            <person name="Jiang Y.T."/>
            <person name="Yu X."/>
            <person name="Hao Y."/>
            <person name="Huang J."/>
            <person name="Zhao X.W."/>
            <person name="Ke S."/>
            <person name="Chen Y.Y."/>
            <person name="Wu W.L."/>
            <person name="Hsu J.L."/>
            <person name="Lin Y.F."/>
            <person name="Huang M.D."/>
            <person name="Li C.Y."/>
            <person name="Huang L."/>
            <person name="Wang Z.W."/>
            <person name="Zhao X."/>
            <person name="Zhong W.Y."/>
            <person name="Peng D.H."/>
            <person name="Ahmad S."/>
            <person name="Lan S."/>
            <person name="Zhang J.S."/>
            <person name="Tsai W.C."/>
            <person name="Van de Peer Y."/>
            <person name="Liu Z.J."/>
        </authorList>
    </citation>
    <scope>NUCLEOTIDE SEQUENCE</scope>
    <source>
        <strain evidence="1">CP</strain>
    </source>
</reference>